<protein>
    <submittedName>
        <fullName evidence="1">Uncharacterized protein</fullName>
    </submittedName>
</protein>
<evidence type="ECO:0000313" key="2">
    <source>
        <dbReference type="Proteomes" id="UP000499080"/>
    </source>
</evidence>
<reference evidence="1 2" key="1">
    <citation type="journal article" date="2019" name="Sci. Rep.">
        <title>Orb-weaving spider Araneus ventricosus genome elucidates the spidroin gene catalogue.</title>
        <authorList>
            <person name="Kono N."/>
            <person name="Nakamura H."/>
            <person name="Ohtoshi R."/>
            <person name="Moran D.A.P."/>
            <person name="Shinohara A."/>
            <person name="Yoshida Y."/>
            <person name="Fujiwara M."/>
            <person name="Mori M."/>
            <person name="Tomita M."/>
            <person name="Arakawa K."/>
        </authorList>
    </citation>
    <scope>NUCLEOTIDE SEQUENCE [LARGE SCALE GENOMIC DNA]</scope>
</reference>
<gene>
    <name evidence="1" type="ORF">AVEN_38036_1</name>
</gene>
<comment type="caution">
    <text evidence="1">The sequence shown here is derived from an EMBL/GenBank/DDBJ whole genome shotgun (WGS) entry which is preliminary data.</text>
</comment>
<dbReference type="AlphaFoldDB" id="A0A4Y2KXZ5"/>
<dbReference type="EMBL" id="BGPR01005058">
    <property type="protein sequence ID" value="GBN06383.1"/>
    <property type="molecule type" value="Genomic_DNA"/>
</dbReference>
<sequence>MTAWKTLKEKWVKILFPVDESQKILHQPILLQGQLDAKEHVRFQILNNDCLEDFEGELGHNFISLGGKSENTPPANPSTVLNNDHSLRIKFATCCKETSLSYALP</sequence>
<name>A0A4Y2KXZ5_ARAVE</name>
<proteinExistence type="predicted"/>
<keyword evidence="2" id="KW-1185">Reference proteome</keyword>
<organism evidence="1 2">
    <name type="scientific">Araneus ventricosus</name>
    <name type="common">Orbweaver spider</name>
    <name type="synonym">Epeira ventricosa</name>
    <dbReference type="NCBI Taxonomy" id="182803"/>
    <lineage>
        <taxon>Eukaryota</taxon>
        <taxon>Metazoa</taxon>
        <taxon>Ecdysozoa</taxon>
        <taxon>Arthropoda</taxon>
        <taxon>Chelicerata</taxon>
        <taxon>Arachnida</taxon>
        <taxon>Araneae</taxon>
        <taxon>Araneomorphae</taxon>
        <taxon>Entelegynae</taxon>
        <taxon>Araneoidea</taxon>
        <taxon>Araneidae</taxon>
        <taxon>Araneus</taxon>
    </lineage>
</organism>
<accession>A0A4Y2KXZ5</accession>
<dbReference type="Proteomes" id="UP000499080">
    <property type="component" value="Unassembled WGS sequence"/>
</dbReference>
<evidence type="ECO:0000313" key="1">
    <source>
        <dbReference type="EMBL" id="GBN06383.1"/>
    </source>
</evidence>